<dbReference type="GO" id="GO:0005886">
    <property type="term" value="C:plasma membrane"/>
    <property type="evidence" value="ECO:0007669"/>
    <property type="project" value="UniProtKB-SubCell"/>
</dbReference>
<evidence type="ECO:0000256" key="7">
    <source>
        <dbReference type="ARBA" id="ARBA00023027"/>
    </source>
</evidence>
<dbReference type="Gene3D" id="1.20.58.1610">
    <property type="entry name" value="NADH:ubiquinone/plastoquinone oxidoreductase, chain 3"/>
    <property type="match status" value="1"/>
</dbReference>
<dbReference type="InterPro" id="IPR023043">
    <property type="entry name" value="NAD(P)H_OxRDtase_bac/plastid"/>
</dbReference>
<evidence type="ECO:0000256" key="1">
    <source>
        <dbReference type="ARBA" id="ARBA00004141"/>
    </source>
</evidence>
<dbReference type="EC" id="7.1.1.-" evidence="10"/>
<keyword evidence="6 10" id="KW-1133">Transmembrane helix</keyword>
<comment type="subunit">
    <text evidence="10">NDH-1 is composed of 14 different subunits. Subunits NuoA, H, J, K, L, M, N constitute the membrane sector of the complex.</text>
</comment>
<dbReference type="HAMAP" id="MF_01394">
    <property type="entry name" value="NDH1_NuoA"/>
    <property type="match status" value="1"/>
</dbReference>
<protein>
    <recommendedName>
        <fullName evidence="10">NADH-quinone oxidoreductase subunit A</fullName>
        <ecNumber evidence="10">7.1.1.-</ecNumber>
    </recommendedName>
    <alternativeName>
        <fullName evidence="10">NADH dehydrogenase I subunit A</fullName>
    </alternativeName>
    <alternativeName>
        <fullName evidence="10">NDH-1 subunit A</fullName>
    </alternativeName>
    <alternativeName>
        <fullName evidence="10">NUO1</fullName>
    </alternativeName>
</protein>
<comment type="subcellular location">
    <subcellularLocation>
        <location evidence="10 11">Cell membrane</location>
        <topology evidence="10 11">Multi-pass membrane protein</topology>
    </subcellularLocation>
    <subcellularLocation>
        <location evidence="1">Membrane</location>
        <topology evidence="1">Multi-pass membrane protein</topology>
    </subcellularLocation>
</comment>
<dbReference type="GO" id="GO:0008137">
    <property type="term" value="F:NADH dehydrogenase (ubiquinone) activity"/>
    <property type="evidence" value="ECO:0007669"/>
    <property type="project" value="InterPro"/>
</dbReference>
<keyword evidence="13" id="KW-1185">Reference proteome</keyword>
<dbReference type="GO" id="GO:0048038">
    <property type="term" value="F:quinone binding"/>
    <property type="evidence" value="ECO:0007669"/>
    <property type="project" value="UniProtKB-KW"/>
</dbReference>
<accession>A0A5C5U277</accession>
<evidence type="ECO:0000313" key="12">
    <source>
        <dbReference type="EMBL" id="TWT20453.1"/>
    </source>
</evidence>
<comment type="caution">
    <text evidence="12">The sequence shown here is derived from an EMBL/GenBank/DDBJ whole genome shotgun (WGS) entry which is preliminary data.</text>
</comment>
<comment type="function">
    <text evidence="10">NDH-1 shuttles electrons from NADH, via FMN and iron-sulfur (Fe-S) centers, to quinones in the respiratory chain. The immediate electron acceptor for the enzyme in this species is believed to be ubiquinone. Couples the redox reaction to proton translocation (for every two electrons transferred, four hydrogen ions are translocated across the cytoplasmic membrane), and thus conserves the redox energy in a proton gradient.</text>
</comment>
<keyword evidence="9 10" id="KW-0472">Membrane</keyword>
<feature type="transmembrane region" description="Helical" evidence="10">
    <location>
        <begin position="60"/>
        <end position="81"/>
    </location>
</feature>
<evidence type="ECO:0000256" key="6">
    <source>
        <dbReference type="ARBA" id="ARBA00022989"/>
    </source>
</evidence>
<evidence type="ECO:0000256" key="2">
    <source>
        <dbReference type="ARBA" id="ARBA00008472"/>
    </source>
</evidence>
<keyword evidence="4 10" id="KW-0812">Transmembrane</keyword>
<keyword evidence="7 10" id="KW-0520">NAD</keyword>
<dbReference type="FunFam" id="1.20.58.1610:FF:000004">
    <property type="entry name" value="NADH-quinone oxidoreductase subunit A"/>
    <property type="match status" value="1"/>
</dbReference>
<reference evidence="12 13" key="1">
    <citation type="submission" date="2019-07" db="EMBL/GenBank/DDBJ databases">
        <title>Luteimonas sp. YD-1 nov., isolated from acidic soil.</title>
        <authorList>
            <person name="Zhou J."/>
        </authorList>
    </citation>
    <scope>NUCLEOTIDE SEQUENCE [LARGE SCALE GENOMIC DNA]</scope>
    <source>
        <strain evidence="12 13">YD-1</strain>
    </source>
</reference>
<dbReference type="Pfam" id="PF00507">
    <property type="entry name" value="Oxidored_q4"/>
    <property type="match status" value="1"/>
</dbReference>
<keyword evidence="10 11" id="KW-0874">Quinone</keyword>
<evidence type="ECO:0000256" key="5">
    <source>
        <dbReference type="ARBA" id="ARBA00022967"/>
    </source>
</evidence>
<evidence type="ECO:0000256" key="8">
    <source>
        <dbReference type="ARBA" id="ARBA00023075"/>
    </source>
</evidence>
<evidence type="ECO:0000256" key="4">
    <source>
        <dbReference type="ARBA" id="ARBA00022692"/>
    </source>
</evidence>
<dbReference type="GO" id="GO:0050136">
    <property type="term" value="F:NADH dehydrogenase (quinone) (non-electrogenic) activity"/>
    <property type="evidence" value="ECO:0007669"/>
    <property type="project" value="UniProtKB-UniRule"/>
</dbReference>
<keyword evidence="10" id="KW-1003">Cell membrane</keyword>
<comment type="catalytic activity">
    <reaction evidence="10 11">
        <text>a quinone + NADH + 5 H(+)(in) = a quinol + NAD(+) + 4 H(+)(out)</text>
        <dbReference type="Rhea" id="RHEA:57888"/>
        <dbReference type="ChEBI" id="CHEBI:15378"/>
        <dbReference type="ChEBI" id="CHEBI:24646"/>
        <dbReference type="ChEBI" id="CHEBI:57540"/>
        <dbReference type="ChEBI" id="CHEBI:57945"/>
        <dbReference type="ChEBI" id="CHEBI:132124"/>
    </reaction>
</comment>
<organism evidence="12 13">
    <name type="scientific">Luteimonas wenzhouensis</name>
    <dbReference type="NCBI Taxonomy" id="2599615"/>
    <lineage>
        <taxon>Bacteria</taxon>
        <taxon>Pseudomonadati</taxon>
        <taxon>Pseudomonadota</taxon>
        <taxon>Gammaproteobacteria</taxon>
        <taxon>Lysobacterales</taxon>
        <taxon>Lysobacteraceae</taxon>
        <taxon>Luteimonas</taxon>
    </lineage>
</organism>
<dbReference type="Proteomes" id="UP000315949">
    <property type="component" value="Unassembled WGS sequence"/>
</dbReference>
<sequence>MLAEYLPTLLFLIVASGIGIALLILGNLLGPKRPTPEKLSPYECGFSEFEDARMRFDVRYYLIAIQFIIFDLEIIFIVPWATVFRELGPLGLIEMGIFVGMLLLGFIYVWKKGALEWE</sequence>
<evidence type="ECO:0000313" key="13">
    <source>
        <dbReference type="Proteomes" id="UP000315949"/>
    </source>
</evidence>
<keyword evidence="8 10" id="KW-0830">Ubiquinone</keyword>
<keyword evidence="5 10" id="KW-1278">Translocase</keyword>
<dbReference type="PANTHER" id="PTHR11058">
    <property type="entry name" value="NADH-UBIQUINONE OXIDOREDUCTASE CHAIN 3"/>
    <property type="match status" value="1"/>
</dbReference>
<dbReference type="AlphaFoldDB" id="A0A5C5U277"/>
<dbReference type="PANTHER" id="PTHR11058:SF9">
    <property type="entry name" value="NADH-UBIQUINONE OXIDOREDUCTASE CHAIN 3"/>
    <property type="match status" value="1"/>
</dbReference>
<dbReference type="InterPro" id="IPR000440">
    <property type="entry name" value="NADH_UbQ/plastoQ_OxRdtase_su3"/>
</dbReference>
<proteinExistence type="inferred from homology"/>
<dbReference type="RefSeq" id="WP_146310938.1">
    <property type="nucleotide sequence ID" value="NZ_VOHE01000002.1"/>
</dbReference>
<dbReference type="InterPro" id="IPR038430">
    <property type="entry name" value="NDAH_ubi_oxred_su3_sf"/>
</dbReference>
<evidence type="ECO:0000256" key="3">
    <source>
        <dbReference type="ARBA" id="ARBA00022448"/>
    </source>
</evidence>
<keyword evidence="3 10" id="KW-0813">Transport</keyword>
<dbReference type="OrthoDB" id="9791970at2"/>
<feature type="transmembrane region" description="Helical" evidence="10">
    <location>
        <begin position="6"/>
        <end position="29"/>
    </location>
</feature>
<evidence type="ECO:0000256" key="11">
    <source>
        <dbReference type="RuleBase" id="RU003639"/>
    </source>
</evidence>
<comment type="similarity">
    <text evidence="2 10 11">Belongs to the complex I subunit 3 family.</text>
</comment>
<feature type="transmembrane region" description="Helical" evidence="10">
    <location>
        <begin position="87"/>
        <end position="110"/>
    </location>
</feature>
<name>A0A5C5U277_9GAMM</name>
<dbReference type="EMBL" id="VOHE01000002">
    <property type="protein sequence ID" value="TWT20453.1"/>
    <property type="molecule type" value="Genomic_DNA"/>
</dbReference>
<dbReference type="GO" id="GO:0030964">
    <property type="term" value="C:NADH dehydrogenase complex"/>
    <property type="evidence" value="ECO:0007669"/>
    <property type="project" value="TreeGrafter"/>
</dbReference>
<gene>
    <name evidence="10" type="primary">nuoA</name>
    <name evidence="12" type="ORF">FQY79_03660</name>
</gene>
<evidence type="ECO:0000256" key="9">
    <source>
        <dbReference type="ARBA" id="ARBA00023136"/>
    </source>
</evidence>
<evidence type="ECO:0000256" key="10">
    <source>
        <dbReference type="HAMAP-Rule" id="MF_01394"/>
    </source>
</evidence>